<organism evidence="1 2">
    <name type="scientific">Aristolochia fimbriata</name>
    <name type="common">White veined hardy Dutchman's pipe vine</name>
    <dbReference type="NCBI Taxonomy" id="158543"/>
    <lineage>
        <taxon>Eukaryota</taxon>
        <taxon>Viridiplantae</taxon>
        <taxon>Streptophyta</taxon>
        <taxon>Embryophyta</taxon>
        <taxon>Tracheophyta</taxon>
        <taxon>Spermatophyta</taxon>
        <taxon>Magnoliopsida</taxon>
        <taxon>Magnoliidae</taxon>
        <taxon>Piperales</taxon>
        <taxon>Aristolochiaceae</taxon>
        <taxon>Aristolochia</taxon>
    </lineage>
</organism>
<reference evidence="1 2" key="1">
    <citation type="submission" date="2021-07" db="EMBL/GenBank/DDBJ databases">
        <title>The Aristolochia fimbriata genome: insights into angiosperm evolution, floral development and chemical biosynthesis.</title>
        <authorList>
            <person name="Jiao Y."/>
        </authorList>
    </citation>
    <scope>NUCLEOTIDE SEQUENCE [LARGE SCALE GENOMIC DNA]</scope>
    <source>
        <strain evidence="1">IBCAS-2021</strain>
        <tissue evidence="1">Leaf</tissue>
    </source>
</reference>
<dbReference type="AlphaFoldDB" id="A0AAV7DSX6"/>
<dbReference type="Proteomes" id="UP000825729">
    <property type="component" value="Unassembled WGS sequence"/>
</dbReference>
<evidence type="ECO:0000313" key="1">
    <source>
        <dbReference type="EMBL" id="KAG9439104.1"/>
    </source>
</evidence>
<gene>
    <name evidence="1" type="ORF">H6P81_019269</name>
</gene>
<evidence type="ECO:0000313" key="2">
    <source>
        <dbReference type="Proteomes" id="UP000825729"/>
    </source>
</evidence>
<comment type="caution">
    <text evidence="1">The sequence shown here is derived from an EMBL/GenBank/DDBJ whole genome shotgun (WGS) entry which is preliminary data.</text>
</comment>
<accession>A0AAV7DSX6</accession>
<protein>
    <submittedName>
        <fullName evidence="1">Uncharacterized protein</fullName>
    </submittedName>
</protein>
<dbReference type="EMBL" id="JAINDJ010000008">
    <property type="protein sequence ID" value="KAG9439104.1"/>
    <property type="molecule type" value="Genomic_DNA"/>
</dbReference>
<sequence>MRWLQVDWSFNNARIIGSKYEILLYRVTGKACLPKYVVALSWAKPFLLSQWSAETFSGIQVCNIREAAAGRRNGVGGLN</sequence>
<name>A0AAV7DSX6_ARIFI</name>
<proteinExistence type="predicted"/>
<keyword evidence="2" id="KW-1185">Reference proteome</keyword>